<reference evidence="1" key="1">
    <citation type="submission" date="2021-02" db="EMBL/GenBank/DDBJ databases">
        <authorList>
            <consortium name="DOE Joint Genome Institute"/>
            <person name="Ahrendt S."/>
            <person name="Looney B.P."/>
            <person name="Miyauchi S."/>
            <person name="Morin E."/>
            <person name="Drula E."/>
            <person name="Courty P.E."/>
            <person name="Chicoki N."/>
            <person name="Fauchery L."/>
            <person name="Kohler A."/>
            <person name="Kuo A."/>
            <person name="Labutti K."/>
            <person name="Pangilinan J."/>
            <person name="Lipzen A."/>
            <person name="Riley R."/>
            <person name="Andreopoulos W."/>
            <person name="He G."/>
            <person name="Johnson J."/>
            <person name="Barry K.W."/>
            <person name="Grigoriev I.V."/>
            <person name="Nagy L."/>
            <person name="Hibbett D."/>
            <person name="Henrissat B."/>
            <person name="Matheny P.B."/>
            <person name="Labbe J."/>
            <person name="Martin F."/>
        </authorList>
    </citation>
    <scope>NUCLEOTIDE SEQUENCE</scope>
    <source>
        <strain evidence="1">FP105234-sp</strain>
    </source>
</reference>
<dbReference type="Proteomes" id="UP000814033">
    <property type="component" value="Unassembled WGS sequence"/>
</dbReference>
<reference evidence="1" key="2">
    <citation type="journal article" date="2022" name="New Phytol.">
        <title>Evolutionary transition to the ectomycorrhizal habit in the genomes of a hyperdiverse lineage of mushroom-forming fungi.</title>
        <authorList>
            <person name="Looney B."/>
            <person name="Miyauchi S."/>
            <person name="Morin E."/>
            <person name="Drula E."/>
            <person name="Courty P.E."/>
            <person name="Kohler A."/>
            <person name="Kuo A."/>
            <person name="LaButti K."/>
            <person name="Pangilinan J."/>
            <person name="Lipzen A."/>
            <person name="Riley R."/>
            <person name="Andreopoulos W."/>
            <person name="He G."/>
            <person name="Johnson J."/>
            <person name="Nolan M."/>
            <person name="Tritt A."/>
            <person name="Barry K.W."/>
            <person name="Grigoriev I.V."/>
            <person name="Nagy L.G."/>
            <person name="Hibbett D."/>
            <person name="Henrissat B."/>
            <person name="Matheny P.B."/>
            <person name="Labbe J."/>
            <person name="Martin F.M."/>
        </authorList>
    </citation>
    <scope>NUCLEOTIDE SEQUENCE</scope>
    <source>
        <strain evidence="1">FP105234-sp</strain>
    </source>
</reference>
<sequence length="95" mass="10960">MDLVPTSSLGTSELDREREQAAGSMLRPRYRHDWNFSQPRWKLLRSCFEDWQSSDLSPLVIDATRIRDGKQVMLRQVADAKTSRFAMCTARQGIS</sequence>
<evidence type="ECO:0000313" key="1">
    <source>
        <dbReference type="EMBL" id="KAI0037336.1"/>
    </source>
</evidence>
<protein>
    <submittedName>
        <fullName evidence="1">Uncharacterized protein</fullName>
    </submittedName>
</protein>
<proteinExistence type="predicted"/>
<comment type="caution">
    <text evidence="1">The sequence shown here is derived from an EMBL/GenBank/DDBJ whole genome shotgun (WGS) entry which is preliminary data.</text>
</comment>
<evidence type="ECO:0000313" key="2">
    <source>
        <dbReference type="Proteomes" id="UP000814033"/>
    </source>
</evidence>
<accession>A0ACB8R1B8</accession>
<name>A0ACB8R1B8_9AGAM</name>
<gene>
    <name evidence="1" type="ORF">FA95DRAFT_1614321</name>
</gene>
<keyword evidence="2" id="KW-1185">Reference proteome</keyword>
<organism evidence="1 2">
    <name type="scientific">Auriscalpium vulgare</name>
    <dbReference type="NCBI Taxonomy" id="40419"/>
    <lineage>
        <taxon>Eukaryota</taxon>
        <taxon>Fungi</taxon>
        <taxon>Dikarya</taxon>
        <taxon>Basidiomycota</taxon>
        <taxon>Agaricomycotina</taxon>
        <taxon>Agaricomycetes</taxon>
        <taxon>Russulales</taxon>
        <taxon>Auriscalpiaceae</taxon>
        <taxon>Auriscalpium</taxon>
    </lineage>
</organism>
<dbReference type="EMBL" id="MU277063">
    <property type="protein sequence ID" value="KAI0037336.1"/>
    <property type="molecule type" value="Genomic_DNA"/>
</dbReference>